<evidence type="ECO:0000313" key="2">
    <source>
        <dbReference type="EMBL" id="PTX42598.1"/>
    </source>
</evidence>
<dbReference type="GO" id="GO:0016747">
    <property type="term" value="F:acyltransferase activity, transferring groups other than amino-acyl groups"/>
    <property type="evidence" value="ECO:0007669"/>
    <property type="project" value="InterPro"/>
</dbReference>
<gene>
    <name evidence="2" type="ORF">C8P64_3028</name>
</gene>
<proteinExistence type="predicted"/>
<dbReference type="AlphaFoldDB" id="A0A2T6AFJ2"/>
<dbReference type="Pfam" id="PF00583">
    <property type="entry name" value="Acetyltransf_1"/>
    <property type="match status" value="1"/>
</dbReference>
<name>A0A2T6AFJ2_9FLAO</name>
<accession>A0A2T6AFJ2</accession>
<protein>
    <submittedName>
        <fullName evidence="2">Acetyltransferase (GNAT) family protein</fullName>
    </submittedName>
</protein>
<dbReference type="PROSITE" id="PS51186">
    <property type="entry name" value="GNAT"/>
    <property type="match status" value="1"/>
</dbReference>
<dbReference type="InterPro" id="IPR000182">
    <property type="entry name" value="GNAT_dom"/>
</dbReference>
<dbReference type="EMBL" id="QBKQ01000003">
    <property type="protein sequence ID" value="PTX42598.1"/>
    <property type="molecule type" value="Genomic_DNA"/>
</dbReference>
<dbReference type="OrthoDB" id="1342666at2"/>
<dbReference type="Gene3D" id="3.40.630.30">
    <property type="match status" value="1"/>
</dbReference>
<dbReference type="Proteomes" id="UP000244174">
    <property type="component" value="Unassembled WGS sequence"/>
</dbReference>
<comment type="caution">
    <text evidence="2">The sequence shown here is derived from an EMBL/GenBank/DDBJ whole genome shotgun (WGS) entry which is preliminary data.</text>
</comment>
<dbReference type="InterPro" id="IPR016181">
    <property type="entry name" value="Acyl_CoA_acyltransferase"/>
</dbReference>
<organism evidence="2 3">
    <name type="scientific">Christiangramia gaetbulicola</name>
    <dbReference type="NCBI Taxonomy" id="703340"/>
    <lineage>
        <taxon>Bacteria</taxon>
        <taxon>Pseudomonadati</taxon>
        <taxon>Bacteroidota</taxon>
        <taxon>Flavobacteriia</taxon>
        <taxon>Flavobacteriales</taxon>
        <taxon>Flavobacteriaceae</taxon>
        <taxon>Christiangramia</taxon>
    </lineage>
</organism>
<sequence length="236" mass="27553">MDYSLINLQWDSNFFGFPVSQLKKDSVRVEDLKDIYSNTDARLIYYFTSQLISDEVSNNNYFSTKLVDTKVAIFKPLKVDAKMHPKVEIYEDDKVDERLRHLALTAGTHSRFFKDDNISYSKSKELYQIWIDKSVQRIMADIVLVYRENDNIIGFITINTKGIQPHVSLLAVDPLHEGKGVSFALMNSMESILFEKGYKIVKSETQAQNKKALSIYRRQGVEFGEKHFIYHFWRNN</sequence>
<reference evidence="2 3" key="1">
    <citation type="submission" date="2018-04" db="EMBL/GenBank/DDBJ databases">
        <title>Genomic Encyclopedia of Archaeal and Bacterial Type Strains, Phase II (KMG-II): from individual species to whole genera.</title>
        <authorList>
            <person name="Goeker M."/>
        </authorList>
    </citation>
    <scope>NUCLEOTIDE SEQUENCE [LARGE SCALE GENOMIC DNA]</scope>
    <source>
        <strain evidence="2 3">DSM 23082</strain>
    </source>
</reference>
<evidence type="ECO:0000313" key="3">
    <source>
        <dbReference type="Proteomes" id="UP000244174"/>
    </source>
</evidence>
<feature type="domain" description="N-acetyltransferase" evidence="1">
    <location>
        <begin position="99"/>
        <end position="236"/>
    </location>
</feature>
<keyword evidence="2" id="KW-0808">Transferase</keyword>
<dbReference type="RefSeq" id="WP_108172877.1">
    <property type="nucleotide sequence ID" value="NZ_QBKQ01000003.1"/>
</dbReference>
<evidence type="ECO:0000259" key="1">
    <source>
        <dbReference type="PROSITE" id="PS51186"/>
    </source>
</evidence>
<dbReference type="SUPFAM" id="SSF55729">
    <property type="entry name" value="Acyl-CoA N-acyltransferases (Nat)"/>
    <property type="match status" value="1"/>
</dbReference>
<keyword evidence="3" id="KW-1185">Reference proteome</keyword>
<dbReference type="CDD" id="cd04301">
    <property type="entry name" value="NAT_SF"/>
    <property type="match status" value="1"/>
</dbReference>